<protein>
    <recommendedName>
        <fullName evidence="3">Peptidase S1 domain-containing protein</fullName>
    </recommendedName>
</protein>
<comment type="similarity">
    <text evidence="2">Belongs to the peptidase S1 family. CLIP subfamily.</text>
</comment>
<dbReference type="Pfam" id="PF00089">
    <property type="entry name" value="Trypsin"/>
    <property type="match status" value="1"/>
</dbReference>
<evidence type="ECO:0000313" key="4">
    <source>
        <dbReference type="EMBL" id="KAJ8958027.1"/>
    </source>
</evidence>
<dbReference type="PANTHER" id="PTHR24256">
    <property type="entry name" value="TRYPTASE-RELATED"/>
    <property type="match status" value="1"/>
</dbReference>
<dbReference type="InterPro" id="IPR051487">
    <property type="entry name" value="Ser/Thr_Proteases_Immune/Dev"/>
</dbReference>
<dbReference type="InterPro" id="IPR001254">
    <property type="entry name" value="Trypsin_dom"/>
</dbReference>
<evidence type="ECO:0000259" key="3">
    <source>
        <dbReference type="PROSITE" id="PS50240"/>
    </source>
</evidence>
<dbReference type="PROSITE" id="PS50240">
    <property type="entry name" value="TRYPSIN_DOM"/>
    <property type="match status" value="1"/>
</dbReference>
<evidence type="ECO:0000256" key="2">
    <source>
        <dbReference type="ARBA" id="ARBA00024195"/>
    </source>
</evidence>
<dbReference type="InterPro" id="IPR043504">
    <property type="entry name" value="Peptidase_S1_PA_chymotrypsin"/>
</dbReference>
<dbReference type="EMBL" id="JAPWTK010000020">
    <property type="protein sequence ID" value="KAJ8958027.1"/>
    <property type="molecule type" value="Genomic_DNA"/>
</dbReference>
<feature type="domain" description="Peptidase S1" evidence="3">
    <location>
        <begin position="1"/>
        <end position="196"/>
    </location>
</feature>
<sequence>MTVSLETSDVLIKGGEWKLGIDEEPLPFQIVKVAAILRHPGYKPGSYENDLAVLVLHEKLRMTKNVGTICLPQPNQAPAPASKCVVTGWGKRILQLHAKGAIMHHIDVALMDGQECQQTLTQKSQNALQLYNPTTLCGVSNTDHCKVDYGSALACSDDQQHYTLHGIYTWDTGCGQDGQVGGYITPDIEWIDSIMARPLKQLKRIEKEYLLNKG</sequence>
<name>A0AAV8Z1W3_9CUCU</name>
<dbReference type="Gene3D" id="2.40.10.10">
    <property type="entry name" value="Trypsin-like serine proteases"/>
    <property type="match status" value="2"/>
</dbReference>
<gene>
    <name evidence="4" type="ORF">NQ318_002031</name>
</gene>
<keyword evidence="1" id="KW-1015">Disulfide bond</keyword>
<organism evidence="4 5">
    <name type="scientific">Aromia moschata</name>
    <dbReference type="NCBI Taxonomy" id="1265417"/>
    <lineage>
        <taxon>Eukaryota</taxon>
        <taxon>Metazoa</taxon>
        <taxon>Ecdysozoa</taxon>
        <taxon>Arthropoda</taxon>
        <taxon>Hexapoda</taxon>
        <taxon>Insecta</taxon>
        <taxon>Pterygota</taxon>
        <taxon>Neoptera</taxon>
        <taxon>Endopterygota</taxon>
        <taxon>Coleoptera</taxon>
        <taxon>Polyphaga</taxon>
        <taxon>Cucujiformia</taxon>
        <taxon>Chrysomeloidea</taxon>
        <taxon>Cerambycidae</taxon>
        <taxon>Cerambycinae</taxon>
        <taxon>Callichromatini</taxon>
        <taxon>Aromia</taxon>
    </lineage>
</organism>
<evidence type="ECO:0000313" key="5">
    <source>
        <dbReference type="Proteomes" id="UP001162162"/>
    </source>
</evidence>
<dbReference type="SUPFAM" id="SSF50494">
    <property type="entry name" value="Trypsin-like serine proteases"/>
    <property type="match status" value="1"/>
</dbReference>
<dbReference type="AlphaFoldDB" id="A0AAV8Z1W3"/>
<evidence type="ECO:0000256" key="1">
    <source>
        <dbReference type="ARBA" id="ARBA00023157"/>
    </source>
</evidence>
<proteinExistence type="inferred from homology"/>
<dbReference type="GO" id="GO:0006508">
    <property type="term" value="P:proteolysis"/>
    <property type="evidence" value="ECO:0007669"/>
    <property type="project" value="InterPro"/>
</dbReference>
<dbReference type="SMART" id="SM00020">
    <property type="entry name" value="Tryp_SPc"/>
    <property type="match status" value="1"/>
</dbReference>
<comment type="caution">
    <text evidence="4">The sequence shown here is derived from an EMBL/GenBank/DDBJ whole genome shotgun (WGS) entry which is preliminary data.</text>
</comment>
<dbReference type="InterPro" id="IPR009003">
    <property type="entry name" value="Peptidase_S1_PA"/>
</dbReference>
<dbReference type="Proteomes" id="UP001162162">
    <property type="component" value="Unassembled WGS sequence"/>
</dbReference>
<reference evidence="4" key="1">
    <citation type="journal article" date="2023" name="Insect Mol. Biol.">
        <title>Genome sequencing provides insights into the evolution of gene families encoding plant cell wall-degrading enzymes in longhorned beetles.</title>
        <authorList>
            <person name="Shin N.R."/>
            <person name="Okamura Y."/>
            <person name="Kirsch R."/>
            <person name="Pauchet Y."/>
        </authorList>
    </citation>
    <scope>NUCLEOTIDE SEQUENCE</scope>
    <source>
        <strain evidence="4">AMC_N1</strain>
    </source>
</reference>
<keyword evidence="5" id="KW-1185">Reference proteome</keyword>
<accession>A0AAV8Z1W3</accession>
<dbReference type="GO" id="GO:0004252">
    <property type="term" value="F:serine-type endopeptidase activity"/>
    <property type="evidence" value="ECO:0007669"/>
    <property type="project" value="InterPro"/>
</dbReference>